<dbReference type="InterPro" id="IPR044957">
    <property type="entry name" value="Ribosomal_bL32_bact"/>
</dbReference>
<feature type="compositionally biased region" description="Polar residues" evidence="6">
    <location>
        <begin position="23"/>
        <end position="37"/>
    </location>
</feature>
<dbReference type="EMBL" id="MHHS01000009">
    <property type="protein sequence ID" value="OGY37352.1"/>
    <property type="molecule type" value="Genomic_DNA"/>
</dbReference>
<sequence>MAVPKKRTPKSKTGMRRSHHGRTSMSLSTCPSCKSPVQSHTACATCGTYRGRSVISVTKKAEKVEEKRKDKARKSQA</sequence>
<organism evidence="7 8">
    <name type="scientific">Candidatus Andersenbacteria bacterium RIFCSPHIGHO2_12_FULL_45_11b</name>
    <dbReference type="NCBI Taxonomy" id="1797282"/>
    <lineage>
        <taxon>Bacteria</taxon>
        <taxon>Candidatus Anderseniibacteriota</taxon>
    </lineage>
</organism>
<dbReference type="Proteomes" id="UP000177941">
    <property type="component" value="Unassembled WGS sequence"/>
</dbReference>
<comment type="caution">
    <text evidence="7">The sequence shown here is derived from an EMBL/GenBank/DDBJ whole genome shotgun (WGS) entry which is preliminary data.</text>
</comment>
<dbReference type="NCBIfam" id="TIGR01031">
    <property type="entry name" value="rpmF_bact"/>
    <property type="match status" value="1"/>
</dbReference>
<dbReference type="InterPro" id="IPR002677">
    <property type="entry name" value="Ribosomal_bL32"/>
</dbReference>
<dbReference type="GO" id="GO:0003735">
    <property type="term" value="F:structural constituent of ribosome"/>
    <property type="evidence" value="ECO:0007669"/>
    <property type="project" value="InterPro"/>
</dbReference>
<keyword evidence="2 5" id="KW-0689">Ribosomal protein</keyword>
<evidence type="ECO:0000256" key="2">
    <source>
        <dbReference type="ARBA" id="ARBA00022980"/>
    </source>
</evidence>
<comment type="similarity">
    <text evidence="1 5">Belongs to the bacterial ribosomal protein bL32 family.</text>
</comment>
<dbReference type="PANTHER" id="PTHR35534:SF1">
    <property type="entry name" value="LARGE RIBOSOMAL SUBUNIT PROTEIN BL32"/>
    <property type="match status" value="1"/>
</dbReference>
<dbReference type="HAMAP" id="MF_00340">
    <property type="entry name" value="Ribosomal_bL32"/>
    <property type="match status" value="1"/>
</dbReference>
<keyword evidence="3 5" id="KW-0687">Ribonucleoprotein</keyword>
<dbReference type="Pfam" id="PF01783">
    <property type="entry name" value="Ribosomal_L32p"/>
    <property type="match status" value="1"/>
</dbReference>
<evidence type="ECO:0000256" key="4">
    <source>
        <dbReference type="ARBA" id="ARBA00035178"/>
    </source>
</evidence>
<reference evidence="7 8" key="1">
    <citation type="journal article" date="2016" name="Nat. Commun.">
        <title>Thousands of microbial genomes shed light on interconnected biogeochemical processes in an aquifer system.</title>
        <authorList>
            <person name="Anantharaman K."/>
            <person name="Brown C.T."/>
            <person name="Hug L.A."/>
            <person name="Sharon I."/>
            <person name="Castelle C.J."/>
            <person name="Probst A.J."/>
            <person name="Thomas B.C."/>
            <person name="Singh A."/>
            <person name="Wilkins M.J."/>
            <person name="Karaoz U."/>
            <person name="Brodie E.L."/>
            <person name="Williams K.H."/>
            <person name="Hubbard S.S."/>
            <person name="Banfield J.F."/>
        </authorList>
    </citation>
    <scope>NUCLEOTIDE SEQUENCE [LARGE SCALE GENOMIC DNA]</scope>
</reference>
<dbReference type="PANTHER" id="PTHR35534">
    <property type="entry name" value="50S RIBOSOMAL PROTEIN L32"/>
    <property type="match status" value="1"/>
</dbReference>
<dbReference type="Gene3D" id="1.20.5.640">
    <property type="entry name" value="Single helix bin"/>
    <property type="match status" value="1"/>
</dbReference>
<gene>
    <name evidence="5" type="primary">rpmF</name>
    <name evidence="7" type="ORF">A3E36_02890</name>
</gene>
<feature type="region of interest" description="Disordered" evidence="6">
    <location>
        <begin position="1"/>
        <end position="37"/>
    </location>
</feature>
<protein>
    <recommendedName>
        <fullName evidence="4 5">Large ribosomal subunit protein bL32</fullName>
    </recommendedName>
</protein>
<feature type="compositionally biased region" description="Basic residues" evidence="6">
    <location>
        <begin position="1"/>
        <end position="22"/>
    </location>
</feature>
<evidence type="ECO:0000313" key="8">
    <source>
        <dbReference type="Proteomes" id="UP000177941"/>
    </source>
</evidence>
<proteinExistence type="inferred from homology"/>
<evidence type="ECO:0000256" key="5">
    <source>
        <dbReference type="HAMAP-Rule" id="MF_00340"/>
    </source>
</evidence>
<evidence type="ECO:0000256" key="1">
    <source>
        <dbReference type="ARBA" id="ARBA00008560"/>
    </source>
</evidence>
<dbReference type="GO" id="GO:0015934">
    <property type="term" value="C:large ribosomal subunit"/>
    <property type="evidence" value="ECO:0007669"/>
    <property type="project" value="InterPro"/>
</dbReference>
<dbReference type="AlphaFoldDB" id="A0A1G1XBQ4"/>
<evidence type="ECO:0000256" key="6">
    <source>
        <dbReference type="SAM" id="MobiDB-lite"/>
    </source>
</evidence>
<dbReference type="SUPFAM" id="SSF57829">
    <property type="entry name" value="Zn-binding ribosomal proteins"/>
    <property type="match status" value="1"/>
</dbReference>
<evidence type="ECO:0000313" key="7">
    <source>
        <dbReference type="EMBL" id="OGY37352.1"/>
    </source>
</evidence>
<dbReference type="GO" id="GO:0006412">
    <property type="term" value="P:translation"/>
    <property type="evidence" value="ECO:0007669"/>
    <property type="project" value="UniProtKB-UniRule"/>
</dbReference>
<dbReference type="InterPro" id="IPR011332">
    <property type="entry name" value="Ribosomal_zn-bd"/>
</dbReference>
<name>A0A1G1XBQ4_9BACT</name>
<evidence type="ECO:0000256" key="3">
    <source>
        <dbReference type="ARBA" id="ARBA00023274"/>
    </source>
</evidence>
<accession>A0A1G1XBQ4</accession>